<evidence type="ECO:0000256" key="1">
    <source>
        <dbReference type="ARBA" id="ARBA00022679"/>
    </source>
</evidence>
<dbReference type="SMART" id="SM00450">
    <property type="entry name" value="RHOD"/>
    <property type="match status" value="2"/>
</dbReference>
<accession>A0A0M3DFN9</accession>
<dbReference type="GO" id="GO:0004792">
    <property type="term" value="F:thiosulfate-cyanide sulfurtransferase activity"/>
    <property type="evidence" value="ECO:0007669"/>
    <property type="project" value="TreeGrafter"/>
</dbReference>
<feature type="domain" description="Rhodanese" evidence="3">
    <location>
        <begin position="165"/>
        <end position="277"/>
    </location>
</feature>
<keyword evidence="1" id="KW-0808">Transferase</keyword>
<dbReference type="SUPFAM" id="SSF52821">
    <property type="entry name" value="Rhodanese/Cell cycle control phosphatase"/>
    <property type="match status" value="2"/>
</dbReference>
<feature type="domain" description="Rhodanese" evidence="3">
    <location>
        <begin position="15"/>
        <end position="134"/>
    </location>
</feature>
<dbReference type="Pfam" id="PF00581">
    <property type="entry name" value="Rhodanese"/>
    <property type="match status" value="2"/>
</dbReference>
<dbReference type="EMBL" id="LBBT01000316">
    <property type="protein sequence ID" value="KKY00212.1"/>
    <property type="molecule type" value="Genomic_DNA"/>
</dbReference>
<dbReference type="EMBL" id="LBBT01000210">
    <property type="protein sequence ID" value="KKY01219.1"/>
    <property type="molecule type" value="Genomic_DNA"/>
</dbReference>
<gene>
    <name evidence="5" type="ORF">VN21_09900</name>
    <name evidence="4" type="ORF">VN21_15475</name>
</gene>
<protein>
    <recommendedName>
        <fullName evidence="3">Rhodanese domain-containing protein</fullName>
    </recommendedName>
</protein>
<evidence type="ECO:0000313" key="6">
    <source>
        <dbReference type="Proteomes" id="UP000034407"/>
    </source>
</evidence>
<dbReference type="InterPro" id="IPR036873">
    <property type="entry name" value="Rhodanese-like_dom_sf"/>
</dbReference>
<evidence type="ECO:0000259" key="3">
    <source>
        <dbReference type="PROSITE" id="PS50206"/>
    </source>
</evidence>
<sequence length="281" mass="31886">MTNLVNAKWLKENLNNENLVIVDCRFDLMDKEYGKKSYEKNHIKGAVRIDLETELSSKVQEHGGRHPLPTVDELKSTFENLGINNDSVVVCYDEGDLAGPSRLWWTLKYLGHDKVYVLDGGINAFIEIGGDTNNEVPTVSKNGEFVVDINDSMRVDMNYVKERLYKDSVAIIDSREHKRYLGEFEPVDRKAGHIPSAMNYFWMDILEKNGDSVNIKSVEDLKKHFEKLNKFDEVIVYCGSGITACPNSLALSESGIKHKVYSGSFSDWVSYDDNDVNTTVQ</sequence>
<evidence type="ECO:0000313" key="5">
    <source>
        <dbReference type="EMBL" id="KKY01219.1"/>
    </source>
</evidence>
<comment type="caution">
    <text evidence="4">The sequence shown here is derived from an EMBL/GenBank/DDBJ whole genome shotgun (WGS) entry which is preliminary data.</text>
</comment>
<dbReference type="InterPro" id="IPR001763">
    <property type="entry name" value="Rhodanese-like_dom"/>
</dbReference>
<name>A0A0M3DFN9_9FIRM</name>
<dbReference type="PANTHER" id="PTHR11364:SF27">
    <property type="entry name" value="SULFURTRANSFERASE"/>
    <property type="match status" value="1"/>
</dbReference>
<keyword evidence="2" id="KW-0677">Repeat</keyword>
<dbReference type="PROSITE" id="PS50206">
    <property type="entry name" value="RHODANESE_3"/>
    <property type="match status" value="2"/>
</dbReference>
<dbReference type="OrthoDB" id="9770030at2"/>
<keyword evidence="6" id="KW-1185">Reference proteome</keyword>
<proteinExistence type="predicted"/>
<dbReference type="PATRIC" id="fig|1629550.3.peg.1430"/>
<dbReference type="AlphaFoldDB" id="A0A0M3DFN9"/>
<dbReference type="CDD" id="cd01449">
    <property type="entry name" value="TST_Repeat_2"/>
    <property type="match status" value="1"/>
</dbReference>
<evidence type="ECO:0000256" key="2">
    <source>
        <dbReference type="ARBA" id="ARBA00022737"/>
    </source>
</evidence>
<dbReference type="RefSeq" id="WP_046823120.1">
    <property type="nucleotide sequence ID" value="NZ_LBBT01000210.1"/>
</dbReference>
<reference evidence="4 6" key="1">
    <citation type="submission" date="2015-04" db="EMBL/GenBank/DDBJ databases">
        <title>Microcin producing Clostridium sp. JC272T.</title>
        <authorList>
            <person name="Jyothsna T."/>
            <person name="Sasikala C."/>
            <person name="Ramana C."/>
        </authorList>
    </citation>
    <scope>NUCLEOTIDE SEQUENCE [LARGE SCALE GENOMIC DNA]</scope>
    <source>
        <strain evidence="4 6">JC272</strain>
    </source>
</reference>
<dbReference type="CDD" id="cd01448">
    <property type="entry name" value="TST_Repeat_1"/>
    <property type="match status" value="1"/>
</dbReference>
<evidence type="ECO:0000313" key="4">
    <source>
        <dbReference type="EMBL" id="KKY00212.1"/>
    </source>
</evidence>
<dbReference type="Gene3D" id="3.40.250.10">
    <property type="entry name" value="Rhodanese-like domain"/>
    <property type="match status" value="2"/>
</dbReference>
<dbReference type="Proteomes" id="UP000034407">
    <property type="component" value="Unassembled WGS sequence"/>
</dbReference>
<dbReference type="PANTHER" id="PTHR11364">
    <property type="entry name" value="THIOSULFATE SULFERTANSFERASE"/>
    <property type="match status" value="1"/>
</dbReference>
<dbReference type="InterPro" id="IPR045078">
    <property type="entry name" value="TST/MPST-like"/>
</dbReference>
<organism evidence="4 6">
    <name type="scientific">Paraclostridium benzoelyticum</name>
    <dbReference type="NCBI Taxonomy" id="1629550"/>
    <lineage>
        <taxon>Bacteria</taxon>
        <taxon>Bacillati</taxon>
        <taxon>Bacillota</taxon>
        <taxon>Clostridia</taxon>
        <taxon>Peptostreptococcales</taxon>
        <taxon>Peptostreptococcaceae</taxon>
        <taxon>Paraclostridium</taxon>
    </lineage>
</organism>